<dbReference type="EMBL" id="LNCD01000138">
    <property type="protein sequence ID" value="KWV41905.1"/>
    <property type="molecule type" value="Genomic_DNA"/>
</dbReference>
<dbReference type="Proteomes" id="UP000068164">
    <property type="component" value="Unassembled WGS sequence"/>
</dbReference>
<evidence type="ECO:0008006" key="4">
    <source>
        <dbReference type="Google" id="ProtNLM"/>
    </source>
</evidence>
<feature type="compositionally biased region" description="Basic residues" evidence="1">
    <location>
        <begin position="174"/>
        <end position="184"/>
    </location>
</feature>
<reference evidence="2 3" key="1">
    <citation type="submission" date="2015-11" db="EMBL/GenBank/DDBJ databases">
        <title>Draft Genome Sequence of the Strain BR 10423 (Rhizobium sp.) isolated from nodules of Mimosa pudica.</title>
        <authorList>
            <person name="Barauna A.C."/>
            <person name="Zilli J.E."/>
            <person name="Simoes-Araujo J.L."/>
            <person name="Reis V.M."/>
            <person name="James E.K."/>
            <person name="Reis F.B.Jr."/>
            <person name="Rouws L.F."/>
            <person name="Passos S.R."/>
            <person name="Gois S.R."/>
        </authorList>
    </citation>
    <scope>NUCLEOTIDE SEQUENCE [LARGE SCALE GENOMIC DNA]</scope>
    <source>
        <strain evidence="2 3">BR10423</strain>
    </source>
</reference>
<comment type="caution">
    <text evidence="2">The sequence shown here is derived from an EMBL/GenBank/DDBJ whole genome shotgun (WGS) entry which is preliminary data.</text>
</comment>
<evidence type="ECO:0000313" key="3">
    <source>
        <dbReference type="Proteomes" id="UP000068164"/>
    </source>
</evidence>
<proteinExistence type="predicted"/>
<feature type="compositionally biased region" description="Basic and acidic residues" evidence="1">
    <location>
        <begin position="288"/>
        <end position="305"/>
    </location>
</feature>
<evidence type="ECO:0000313" key="2">
    <source>
        <dbReference type="EMBL" id="KWV41905.1"/>
    </source>
</evidence>
<feature type="compositionally biased region" description="Basic and acidic residues" evidence="1">
    <location>
        <begin position="148"/>
        <end position="172"/>
    </location>
</feature>
<evidence type="ECO:0000256" key="1">
    <source>
        <dbReference type="SAM" id="MobiDB-lite"/>
    </source>
</evidence>
<gene>
    <name evidence="2" type="ORF">AS026_22290</name>
</gene>
<keyword evidence="3" id="KW-1185">Reference proteome</keyword>
<feature type="region of interest" description="Disordered" evidence="1">
    <location>
        <begin position="148"/>
        <end position="188"/>
    </location>
</feature>
<feature type="region of interest" description="Disordered" evidence="1">
    <location>
        <begin position="276"/>
        <end position="305"/>
    </location>
</feature>
<organism evidence="2 3">
    <name type="scientific">Rhizobium altiplani</name>
    <dbReference type="NCBI Taxonomy" id="1864509"/>
    <lineage>
        <taxon>Bacteria</taxon>
        <taxon>Pseudomonadati</taxon>
        <taxon>Pseudomonadota</taxon>
        <taxon>Alphaproteobacteria</taxon>
        <taxon>Hyphomicrobiales</taxon>
        <taxon>Rhizobiaceae</taxon>
        <taxon>Rhizobium/Agrobacterium group</taxon>
        <taxon>Rhizobium</taxon>
    </lineage>
</organism>
<dbReference type="RefSeq" id="WP_062375184.1">
    <property type="nucleotide sequence ID" value="NZ_LNCD01000138.1"/>
</dbReference>
<dbReference type="AlphaFoldDB" id="A0A109J3Z3"/>
<protein>
    <recommendedName>
        <fullName evidence="4">HARP domain-containing protein</fullName>
    </recommendedName>
</protein>
<accession>A0A109J3Z3</accession>
<sequence>MDKEAKTTATRPWRVGATTDLPHDRITVERFREAFPRARWSDSLNAWFVPGRTAERRISRWFAEVEAEADAFADEKGRDAFAFDPIESRYLEAATATFQIRTPYSRSVIKEIREIPYARWDVDRRLWTVPYRSFEDLRSRWPAIEAASERSEPEARRARREAIKGTEEEGLSKARTRERRRKRYPVPAHDGPPFARAIGTHVGVVCFIGTDGVLADRPTVSAFYFPATESVEYVWASWRAGTLEELVTTWPARTPPNKSELDRGWWMPTLEELRPARRDARSRRLAKERKSKDRSSNERTANRRL</sequence>
<name>A0A109J3Z3_9HYPH</name>
<dbReference type="OrthoDB" id="8277395at2"/>